<dbReference type="Pfam" id="PF00702">
    <property type="entry name" value="Hydrolase"/>
    <property type="match status" value="1"/>
</dbReference>
<keyword evidence="1" id="KW-0378">Hydrolase</keyword>
<proteinExistence type="predicted"/>
<name>A0A9P4MM61_9PLEO</name>
<protein>
    <submittedName>
        <fullName evidence="2">Haloacid dehalogenase</fullName>
    </submittedName>
</protein>
<dbReference type="NCBIfam" id="TIGR01493">
    <property type="entry name" value="HAD-SF-IA-v2"/>
    <property type="match status" value="1"/>
</dbReference>
<dbReference type="InterPro" id="IPR006439">
    <property type="entry name" value="HAD-SF_hydro_IA"/>
</dbReference>
<dbReference type="GO" id="GO:0016791">
    <property type="term" value="F:phosphatase activity"/>
    <property type="evidence" value="ECO:0007669"/>
    <property type="project" value="UniProtKB-ARBA"/>
</dbReference>
<dbReference type="Gene3D" id="1.10.150.750">
    <property type="match status" value="1"/>
</dbReference>
<dbReference type="PANTHER" id="PTHR43316">
    <property type="entry name" value="HYDROLASE, HALOACID DELAHOGENASE-RELATED"/>
    <property type="match status" value="1"/>
</dbReference>
<dbReference type="EMBL" id="ML994184">
    <property type="protein sequence ID" value="KAF2197949.1"/>
    <property type="molecule type" value="Genomic_DNA"/>
</dbReference>
<evidence type="ECO:0000313" key="3">
    <source>
        <dbReference type="Proteomes" id="UP000799536"/>
    </source>
</evidence>
<dbReference type="SFLD" id="SFLDG01129">
    <property type="entry name" value="C1.5:_HAD__Beta-PGM__Phosphata"/>
    <property type="match status" value="1"/>
</dbReference>
<dbReference type="OrthoDB" id="444127at2759"/>
<dbReference type="Proteomes" id="UP000799536">
    <property type="component" value="Unassembled WGS sequence"/>
</dbReference>
<dbReference type="InterPro" id="IPR023214">
    <property type="entry name" value="HAD_sf"/>
</dbReference>
<gene>
    <name evidence="2" type="ORF">GQ43DRAFT_475003</name>
</gene>
<dbReference type="AlphaFoldDB" id="A0A9P4MM61"/>
<evidence type="ECO:0000313" key="2">
    <source>
        <dbReference type="EMBL" id="KAF2197949.1"/>
    </source>
</evidence>
<evidence type="ECO:0000256" key="1">
    <source>
        <dbReference type="ARBA" id="ARBA00022801"/>
    </source>
</evidence>
<dbReference type="SUPFAM" id="SSF56784">
    <property type="entry name" value="HAD-like"/>
    <property type="match status" value="1"/>
</dbReference>
<accession>A0A9P4MM61</accession>
<reference evidence="2" key="1">
    <citation type="journal article" date="2020" name="Stud. Mycol.">
        <title>101 Dothideomycetes genomes: a test case for predicting lifestyles and emergence of pathogens.</title>
        <authorList>
            <person name="Haridas S."/>
            <person name="Albert R."/>
            <person name="Binder M."/>
            <person name="Bloem J."/>
            <person name="Labutti K."/>
            <person name="Salamov A."/>
            <person name="Andreopoulos B."/>
            <person name="Baker S."/>
            <person name="Barry K."/>
            <person name="Bills G."/>
            <person name="Bluhm B."/>
            <person name="Cannon C."/>
            <person name="Castanera R."/>
            <person name="Culley D."/>
            <person name="Daum C."/>
            <person name="Ezra D."/>
            <person name="Gonzalez J."/>
            <person name="Henrissat B."/>
            <person name="Kuo A."/>
            <person name="Liang C."/>
            <person name="Lipzen A."/>
            <person name="Lutzoni F."/>
            <person name="Magnuson J."/>
            <person name="Mondo S."/>
            <person name="Nolan M."/>
            <person name="Ohm R."/>
            <person name="Pangilinan J."/>
            <person name="Park H.-J."/>
            <person name="Ramirez L."/>
            <person name="Alfaro M."/>
            <person name="Sun H."/>
            <person name="Tritt A."/>
            <person name="Yoshinaga Y."/>
            <person name="Zwiers L.-H."/>
            <person name="Turgeon B."/>
            <person name="Goodwin S."/>
            <person name="Spatafora J."/>
            <person name="Crous P."/>
            <person name="Grigoriev I."/>
        </authorList>
    </citation>
    <scope>NUCLEOTIDE SEQUENCE</scope>
    <source>
        <strain evidence="2">ATCC 74209</strain>
    </source>
</reference>
<organism evidence="2 3">
    <name type="scientific">Delitschia confertaspora ATCC 74209</name>
    <dbReference type="NCBI Taxonomy" id="1513339"/>
    <lineage>
        <taxon>Eukaryota</taxon>
        <taxon>Fungi</taxon>
        <taxon>Dikarya</taxon>
        <taxon>Ascomycota</taxon>
        <taxon>Pezizomycotina</taxon>
        <taxon>Dothideomycetes</taxon>
        <taxon>Pleosporomycetidae</taxon>
        <taxon>Pleosporales</taxon>
        <taxon>Delitschiaceae</taxon>
        <taxon>Delitschia</taxon>
    </lineage>
</organism>
<comment type="caution">
    <text evidence="2">The sequence shown here is derived from an EMBL/GenBank/DDBJ whole genome shotgun (WGS) entry which is preliminary data.</text>
</comment>
<dbReference type="Gene3D" id="3.40.50.1000">
    <property type="entry name" value="HAD superfamily/HAD-like"/>
    <property type="match status" value="1"/>
</dbReference>
<dbReference type="PANTHER" id="PTHR43316:SF9">
    <property type="entry name" value="ACID DEHALOGENASE, PUTATIVE (AFU_ORTHOLOGUE AFUA_6G14460)-RELATED"/>
    <property type="match status" value="1"/>
</dbReference>
<dbReference type="PRINTS" id="PR00413">
    <property type="entry name" value="HADHALOGNASE"/>
</dbReference>
<keyword evidence="3" id="KW-1185">Reference proteome</keyword>
<dbReference type="InterPro" id="IPR051540">
    <property type="entry name" value="S-2-haloacid_dehalogenase"/>
</dbReference>
<sequence length="241" mass="27223">MSSLTEFRVLCFDVYGTLIDWETGVISALQPLLEANNRTDLSRGQLLEIFHDIEKSQQQKTPDMTYTELLTTVHPQLAARLALETPSVEDSRVFGQSIGRWPAFPDTVNALHELSKRYHLVVLSNVDRESFAATNAGPLQGFNFSMIITAQDVGSYKPNPRNFEVMLEKVQSKFGVGKSQVLQVAQSQFHDHHPAHTMGIKSCWIVRPGAIMGNKEEEIYDWKFDTLGDLAWEVDKELKAQ</sequence>
<dbReference type="InterPro" id="IPR036412">
    <property type="entry name" value="HAD-like_sf"/>
</dbReference>
<dbReference type="SFLD" id="SFLDS00003">
    <property type="entry name" value="Haloacid_Dehalogenase"/>
    <property type="match status" value="1"/>
</dbReference>